<proteinExistence type="predicted"/>
<dbReference type="PANTHER" id="PTHR30124">
    <property type="entry name" value="MEMBRANE-BOUND LYTIC MUREIN TRANSGLYCOSYLASE A"/>
    <property type="match status" value="1"/>
</dbReference>
<dbReference type="SUPFAM" id="SSF50685">
    <property type="entry name" value="Barwin-like endoglucanases"/>
    <property type="match status" value="1"/>
</dbReference>
<keyword evidence="3" id="KW-0456">Lyase</keyword>
<dbReference type="InterPro" id="IPR036908">
    <property type="entry name" value="RlpA-like_sf"/>
</dbReference>
<reference evidence="7 8" key="1">
    <citation type="submission" date="2024-09" db="EMBL/GenBank/DDBJ databases">
        <title>Floridaenema gen nov. (Aerosakkonemataceae, Aerosakkonematales ord. nov., Cyanobacteria) from benthic tropical and subtropical fresh waters, with the description of four new species.</title>
        <authorList>
            <person name="Moretto J.A."/>
            <person name="Berthold D.E."/>
            <person name="Lefler F.W."/>
            <person name="Huang I.-S."/>
            <person name="Laughinghouse H. IV."/>
        </authorList>
    </citation>
    <scope>NUCLEOTIDE SEQUENCE [LARGE SCALE GENOMIC DNA]</scope>
    <source>
        <strain evidence="7 8">BLCC-F50</strain>
    </source>
</reference>
<name>A0ABV4XWK1_9CYAN</name>
<accession>A0ABV4XWK1</accession>
<evidence type="ECO:0000256" key="3">
    <source>
        <dbReference type="ARBA" id="ARBA00023239"/>
    </source>
</evidence>
<evidence type="ECO:0000256" key="5">
    <source>
        <dbReference type="ARBA" id="ARBA00030918"/>
    </source>
</evidence>
<dbReference type="InterPro" id="IPR010611">
    <property type="entry name" value="3D_dom"/>
</dbReference>
<dbReference type="PIRSF" id="PIRSF019422">
    <property type="entry name" value="MltA"/>
    <property type="match status" value="1"/>
</dbReference>
<dbReference type="Gene3D" id="2.40.240.50">
    <property type="entry name" value="Barwin-like endoglucanases"/>
    <property type="match status" value="1"/>
</dbReference>
<dbReference type="CDD" id="cd14668">
    <property type="entry name" value="mlta_B"/>
    <property type="match status" value="1"/>
</dbReference>
<gene>
    <name evidence="7" type="ORF">ACE1CI_24545</name>
</gene>
<comment type="caution">
    <text evidence="7">The sequence shown here is derived from an EMBL/GenBank/DDBJ whole genome shotgun (WGS) entry which is preliminary data.</text>
</comment>
<protein>
    <recommendedName>
        <fullName evidence="2">peptidoglycan lytic exotransglycosylase</fullName>
        <ecNumber evidence="2">4.2.2.n1</ecNumber>
    </recommendedName>
    <alternativeName>
        <fullName evidence="5">Murein hydrolase A</fullName>
    </alternativeName>
</protein>
<dbReference type="Proteomes" id="UP001576784">
    <property type="component" value="Unassembled WGS sequence"/>
</dbReference>
<dbReference type="InterPro" id="IPR026044">
    <property type="entry name" value="MltA"/>
</dbReference>
<evidence type="ECO:0000256" key="2">
    <source>
        <dbReference type="ARBA" id="ARBA00012587"/>
    </source>
</evidence>
<evidence type="ECO:0000259" key="6">
    <source>
        <dbReference type="SMART" id="SM00925"/>
    </source>
</evidence>
<dbReference type="EMBL" id="JBHFNR010000182">
    <property type="protein sequence ID" value="MFB2896093.1"/>
    <property type="molecule type" value="Genomic_DNA"/>
</dbReference>
<comment type="catalytic activity">
    <reaction evidence="1">
        <text>Exolytic cleavage of the (1-&gt;4)-beta-glycosidic linkage between N-acetylmuramic acid (MurNAc) and N-acetylglucosamine (GlcNAc) residues in peptidoglycan, from either the reducing or the non-reducing ends of the peptidoglycan chains, with concomitant formation of a 1,6-anhydrobond in the MurNAc residue.</text>
        <dbReference type="EC" id="4.2.2.n1"/>
    </reaction>
</comment>
<dbReference type="RefSeq" id="WP_413265721.1">
    <property type="nucleotide sequence ID" value="NZ_JBHFNR010000182.1"/>
</dbReference>
<dbReference type="Gene3D" id="2.40.40.10">
    <property type="entry name" value="RlpA-like domain"/>
    <property type="match status" value="2"/>
</dbReference>
<dbReference type="InterPro" id="IPR005300">
    <property type="entry name" value="MltA_B"/>
</dbReference>
<dbReference type="CDD" id="cd14485">
    <property type="entry name" value="mltA_like_LT_A"/>
    <property type="match status" value="1"/>
</dbReference>
<dbReference type="PANTHER" id="PTHR30124:SF0">
    <property type="entry name" value="MEMBRANE-BOUND LYTIC MUREIN TRANSGLYCOSYLASE A"/>
    <property type="match status" value="1"/>
</dbReference>
<dbReference type="SMART" id="SM00925">
    <property type="entry name" value="MltA"/>
    <property type="match status" value="1"/>
</dbReference>
<evidence type="ECO:0000256" key="4">
    <source>
        <dbReference type="ARBA" id="ARBA00023316"/>
    </source>
</evidence>
<organism evidence="7 8">
    <name type="scientific">Floridaenema flaviceps BLCC-F50</name>
    <dbReference type="NCBI Taxonomy" id="3153642"/>
    <lineage>
        <taxon>Bacteria</taxon>
        <taxon>Bacillati</taxon>
        <taxon>Cyanobacteriota</taxon>
        <taxon>Cyanophyceae</taxon>
        <taxon>Oscillatoriophycideae</taxon>
        <taxon>Aerosakkonematales</taxon>
        <taxon>Aerosakkonemataceae</taxon>
        <taxon>Floridanema</taxon>
        <taxon>Floridanema flaviceps</taxon>
    </lineage>
</organism>
<dbReference type="Pfam" id="PF03562">
    <property type="entry name" value="MltA"/>
    <property type="match status" value="1"/>
</dbReference>
<sequence>MINTLGTFALSLGIVLAQIPSLTRLTPNRNLPLQPITEAQEQQLGLDDRIWGDPGQTGDKQALLQSIDNSLKYLQTPRAAAAYARYPVAGITLDRVQRSLLRFRQLVLNSRSAAQLKAAVRSEFVFYQSVGQDNRGTVKFTGYYEPIYQASLTPNETYRYPIYRRPPNFESWRRPHPTRLELEGKDGLQGAKGPLQGLELAWLRDRFEAFLIHIQGSARLQLPDGRIMSVGYAGKTDHPYISVGRELAKDGKLPLSGLSMPVMIDFFRRNPQELSVYLPRYRPFIFFRDNDGVSAIGSTNVPVTAERSIATDKNLMPPGALALINTSLPFPNSRGDMEFRQVSRFVLDQDAGSAIKGPGRVDVFMGTGQLAGDRAGVMKTSGQLYYLLLKD</sequence>
<keyword evidence="4" id="KW-0961">Cell wall biogenesis/degradation</keyword>
<dbReference type="Pfam" id="PF06725">
    <property type="entry name" value="3D"/>
    <property type="match status" value="1"/>
</dbReference>
<evidence type="ECO:0000256" key="1">
    <source>
        <dbReference type="ARBA" id="ARBA00001420"/>
    </source>
</evidence>
<dbReference type="EC" id="4.2.2.n1" evidence="2"/>
<feature type="domain" description="Lytic transglycosylase MltA" evidence="6">
    <location>
        <begin position="147"/>
        <end position="288"/>
    </location>
</feature>
<keyword evidence="8" id="KW-1185">Reference proteome</keyword>
<evidence type="ECO:0000313" key="8">
    <source>
        <dbReference type="Proteomes" id="UP001576784"/>
    </source>
</evidence>
<evidence type="ECO:0000313" key="7">
    <source>
        <dbReference type="EMBL" id="MFB2896093.1"/>
    </source>
</evidence>